<comment type="caution">
    <text evidence="1">The sequence shown here is derived from an EMBL/GenBank/DDBJ whole genome shotgun (WGS) entry which is preliminary data.</text>
</comment>
<dbReference type="AlphaFoldDB" id="A0A9P3GC56"/>
<proteinExistence type="predicted"/>
<dbReference type="Proteomes" id="UP000703269">
    <property type="component" value="Unassembled WGS sequence"/>
</dbReference>
<evidence type="ECO:0000313" key="2">
    <source>
        <dbReference type="Proteomes" id="UP000703269"/>
    </source>
</evidence>
<gene>
    <name evidence="1" type="ORF">PsYK624_080740</name>
</gene>
<accession>A0A9P3GC56</accession>
<protein>
    <recommendedName>
        <fullName evidence="3">F-box domain-containing protein</fullName>
    </recommendedName>
</protein>
<organism evidence="1 2">
    <name type="scientific">Phanerochaete sordida</name>
    <dbReference type="NCBI Taxonomy" id="48140"/>
    <lineage>
        <taxon>Eukaryota</taxon>
        <taxon>Fungi</taxon>
        <taxon>Dikarya</taxon>
        <taxon>Basidiomycota</taxon>
        <taxon>Agaricomycotina</taxon>
        <taxon>Agaricomycetes</taxon>
        <taxon>Polyporales</taxon>
        <taxon>Phanerochaetaceae</taxon>
        <taxon>Phanerochaete</taxon>
    </lineage>
</organism>
<dbReference type="OrthoDB" id="2749647at2759"/>
<name>A0A9P3GC56_9APHY</name>
<dbReference type="EMBL" id="BPQB01000023">
    <property type="protein sequence ID" value="GJE91922.1"/>
    <property type="molecule type" value="Genomic_DNA"/>
</dbReference>
<evidence type="ECO:0000313" key="1">
    <source>
        <dbReference type="EMBL" id="GJE91922.1"/>
    </source>
</evidence>
<sequence length="161" mass="17966">MCIALLPDETLDHILANVLHISHADFLCLDTEEKVMPPAPRNAQLLRVCKRWLDLGTLHLYACVRLAEPAHTDVVAALVRAHPTIGPAMRCLRLEGGHTRGLVDITRRAPNLRSLYVAVDAVYTVGAQWLQRTLPLCSAWTRSPSRRRRSEETASARRASC</sequence>
<reference evidence="1 2" key="1">
    <citation type="submission" date="2021-08" db="EMBL/GenBank/DDBJ databases">
        <title>Draft Genome Sequence of Phanerochaete sordida strain YK-624.</title>
        <authorList>
            <person name="Mori T."/>
            <person name="Dohra H."/>
            <person name="Suzuki T."/>
            <person name="Kawagishi H."/>
            <person name="Hirai H."/>
        </authorList>
    </citation>
    <scope>NUCLEOTIDE SEQUENCE [LARGE SCALE GENOMIC DNA]</scope>
    <source>
        <strain evidence="1 2">YK-624</strain>
    </source>
</reference>
<evidence type="ECO:0008006" key="3">
    <source>
        <dbReference type="Google" id="ProtNLM"/>
    </source>
</evidence>
<keyword evidence="2" id="KW-1185">Reference proteome</keyword>